<dbReference type="SUPFAM" id="SSF52058">
    <property type="entry name" value="L domain-like"/>
    <property type="match status" value="1"/>
</dbReference>
<evidence type="ECO:0000256" key="1">
    <source>
        <dbReference type="ARBA" id="ARBA00022614"/>
    </source>
</evidence>
<proteinExistence type="predicted"/>
<dbReference type="AlphaFoldDB" id="A0A182NFA9"/>
<evidence type="ECO:0000256" key="3">
    <source>
        <dbReference type="SAM" id="SignalP"/>
    </source>
</evidence>
<dbReference type="PANTHER" id="PTHR45712">
    <property type="entry name" value="AGAP008170-PA"/>
    <property type="match status" value="1"/>
</dbReference>
<dbReference type="STRING" id="7168.A0A182NFA9"/>
<dbReference type="Proteomes" id="UP000075884">
    <property type="component" value="Unassembled WGS sequence"/>
</dbReference>
<evidence type="ECO:0000313" key="5">
    <source>
        <dbReference type="Proteomes" id="UP000075884"/>
    </source>
</evidence>
<sequence length="416" mass="46314">MSFPFCSVLCRLVLLLTPCSIAAFQFKCADMICTISKWTPSEDGTFLLDHVPDENFVLRLLHLKTDSLNVGMLSKVIPVMGTVNVENSPVKSVTLPASSNVTFLWVRRTHLSEITFEKDNVQLENLGIAKSRLKSVPATVVHLEAVKAIRIVESHLSTVNLNVFGTLRRLEQLDLSRNKIGFLHLTVTGPDAFPRLNSLFFTGNRLVTVSLHPFNVMPALETLDFATNRIVRVQGRLLSATMATLNLGQNRLSAVSCCGWNVSALSNLQLNNNNLEELPVCMEEAIPNITTLNLMSNALSNSGIWDRLLTLRRLIVLNVSYNRLTSAVFCAEWVAMQNLDMSHNRIRHLRVPLARQGLDIDVGCNLVEEFDLDDISRNVSTLYMHGNPIDCGWNGRELGNRGENAQCKRANEATCS</sequence>
<dbReference type="PANTHER" id="PTHR45712:SF22">
    <property type="entry name" value="INSULIN-LIKE GROWTH FACTOR-BINDING PROTEIN COMPLEX ACID LABILE SUBUNIT"/>
    <property type="match status" value="1"/>
</dbReference>
<dbReference type="InterPro" id="IPR050333">
    <property type="entry name" value="SLRP"/>
</dbReference>
<reference evidence="5" key="1">
    <citation type="submission" date="2013-03" db="EMBL/GenBank/DDBJ databases">
        <title>The Genome Sequence of Anopheles dirus WRAIR2.</title>
        <authorList>
            <consortium name="The Broad Institute Genomics Platform"/>
            <person name="Neafsey D.E."/>
            <person name="Walton C."/>
            <person name="Walker B."/>
            <person name="Young S.K."/>
            <person name="Zeng Q."/>
            <person name="Gargeya S."/>
            <person name="Fitzgerald M."/>
            <person name="Haas B."/>
            <person name="Abouelleil A."/>
            <person name="Allen A.W."/>
            <person name="Alvarado L."/>
            <person name="Arachchi H.M."/>
            <person name="Berlin A.M."/>
            <person name="Chapman S.B."/>
            <person name="Gainer-Dewar J."/>
            <person name="Goldberg J."/>
            <person name="Griggs A."/>
            <person name="Gujja S."/>
            <person name="Hansen M."/>
            <person name="Howarth C."/>
            <person name="Imamovic A."/>
            <person name="Ireland A."/>
            <person name="Larimer J."/>
            <person name="McCowan C."/>
            <person name="Murphy C."/>
            <person name="Pearson M."/>
            <person name="Poon T.W."/>
            <person name="Priest M."/>
            <person name="Roberts A."/>
            <person name="Saif S."/>
            <person name="Shea T."/>
            <person name="Sisk P."/>
            <person name="Sykes S."/>
            <person name="Wortman J."/>
            <person name="Nusbaum C."/>
            <person name="Birren B."/>
        </authorList>
    </citation>
    <scope>NUCLEOTIDE SEQUENCE [LARGE SCALE GENOMIC DNA]</scope>
    <source>
        <strain evidence="5">WRAIR2</strain>
    </source>
</reference>
<reference evidence="4" key="2">
    <citation type="submission" date="2020-05" db="UniProtKB">
        <authorList>
            <consortium name="EnsemblMetazoa"/>
        </authorList>
    </citation>
    <scope>IDENTIFICATION</scope>
    <source>
        <strain evidence="4">WRAIR2</strain>
    </source>
</reference>
<dbReference type="VEuPathDB" id="VectorBase:ADIR006331"/>
<accession>A0A182NFA9</accession>
<dbReference type="EnsemblMetazoa" id="ADIR006331-RA">
    <property type="protein sequence ID" value="ADIR006331-PA"/>
    <property type="gene ID" value="ADIR006331"/>
</dbReference>
<protein>
    <recommendedName>
        <fullName evidence="6">Leucine rich immune protein (Coil-less)</fullName>
    </recommendedName>
</protein>
<keyword evidence="2" id="KW-0677">Repeat</keyword>
<dbReference type="Pfam" id="PF13855">
    <property type="entry name" value="LRR_8"/>
    <property type="match status" value="1"/>
</dbReference>
<dbReference type="GO" id="GO:0005615">
    <property type="term" value="C:extracellular space"/>
    <property type="evidence" value="ECO:0007669"/>
    <property type="project" value="TreeGrafter"/>
</dbReference>
<dbReference type="InterPro" id="IPR003591">
    <property type="entry name" value="Leu-rich_rpt_typical-subtyp"/>
</dbReference>
<feature type="signal peptide" evidence="3">
    <location>
        <begin position="1"/>
        <end position="23"/>
    </location>
</feature>
<keyword evidence="1" id="KW-0433">Leucine-rich repeat</keyword>
<keyword evidence="5" id="KW-1185">Reference proteome</keyword>
<dbReference type="InterPro" id="IPR001611">
    <property type="entry name" value="Leu-rich_rpt"/>
</dbReference>
<evidence type="ECO:0000256" key="2">
    <source>
        <dbReference type="ARBA" id="ARBA00022737"/>
    </source>
</evidence>
<name>A0A182NFA9_9DIPT</name>
<feature type="chain" id="PRO_5008129747" description="Leucine rich immune protein (Coil-less)" evidence="3">
    <location>
        <begin position="24"/>
        <end position="416"/>
    </location>
</feature>
<dbReference type="Gene3D" id="3.80.10.10">
    <property type="entry name" value="Ribonuclease Inhibitor"/>
    <property type="match status" value="2"/>
</dbReference>
<organism evidence="4 5">
    <name type="scientific">Anopheles dirus</name>
    <dbReference type="NCBI Taxonomy" id="7168"/>
    <lineage>
        <taxon>Eukaryota</taxon>
        <taxon>Metazoa</taxon>
        <taxon>Ecdysozoa</taxon>
        <taxon>Arthropoda</taxon>
        <taxon>Hexapoda</taxon>
        <taxon>Insecta</taxon>
        <taxon>Pterygota</taxon>
        <taxon>Neoptera</taxon>
        <taxon>Endopterygota</taxon>
        <taxon>Diptera</taxon>
        <taxon>Nematocera</taxon>
        <taxon>Culicoidea</taxon>
        <taxon>Culicidae</taxon>
        <taxon>Anophelinae</taxon>
        <taxon>Anopheles</taxon>
    </lineage>
</organism>
<dbReference type="Pfam" id="PF13516">
    <property type="entry name" value="LRR_6"/>
    <property type="match status" value="1"/>
</dbReference>
<evidence type="ECO:0008006" key="6">
    <source>
        <dbReference type="Google" id="ProtNLM"/>
    </source>
</evidence>
<evidence type="ECO:0000313" key="4">
    <source>
        <dbReference type="EnsemblMetazoa" id="ADIR006331-PA"/>
    </source>
</evidence>
<dbReference type="InterPro" id="IPR032675">
    <property type="entry name" value="LRR_dom_sf"/>
</dbReference>
<dbReference type="SMART" id="SM00369">
    <property type="entry name" value="LRR_TYP"/>
    <property type="match status" value="4"/>
</dbReference>
<keyword evidence="3" id="KW-0732">Signal</keyword>